<dbReference type="PANTHER" id="PTHR40074:SF2">
    <property type="entry name" value="O-ACETYLTRANSFERASE WECH"/>
    <property type="match status" value="1"/>
</dbReference>
<evidence type="ECO:0000313" key="10">
    <source>
        <dbReference type="Proteomes" id="UP000276542"/>
    </source>
</evidence>
<dbReference type="GO" id="GO:0009246">
    <property type="term" value="P:enterobacterial common antigen biosynthetic process"/>
    <property type="evidence" value="ECO:0007669"/>
    <property type="project" value="TreeGrafter"/>
</dbReference>
<keyword evidence="4 7" id="KW-0812">Transmembrane</keyword>
<evidence type="ECO:0000256" key="1">
    <source>
        <dbReference type="ARBA" id="ARBA00004651"/>
    </source>
</evidence>
<accession>A0A3A5HBX6</accession>
<evidence type="ECO:0000256" key="4">
    <source>
        <dbReference type="ARBA" id="ARBA00022692"/>
    </source>
</evidence>
<evidence type="ECO:0000256" key="2">
    <source>
        <dbReference type="ARBA" id="ARBA00007400"/>
    </source>
</evidence>
<organism evidence="9 10">
    <name type="scientific">Nocardioides cavernaquae</name>
    <dbReference type="NCBI Taxonomy" id="2321396"/>
    <lineage>
        <taxon>Bacteria</taxon>
        <taxon>Bacillati</taxon>
        <taxon>Actinomycetota</taxon>
        <taxon>Actinomycetes</taxon>
        <taxon>Propionibacteriales</taxon>
        <taxon>Nocardioidaceae</taxon>
        <taxon>Nocardioides</taxon>
    </lineage>
</organism>
<dbReference type="PANTHER" id="PTHR40074">
    <property type="entry name" value="O-ACETYLTRANSFERASE WECH"/>
    <property type="match status" value="1"/>
</dbReference>
<feature type="transmembrane region" description="Helical" evidence="7">
    <location>
        <begin position="243"/>
        <end position="262"/>
    </location>
</feature>
<evidence type="ECO:0000259" key="8">
    <source>
        <dbReference type="Pfam" id="PF01757"/>
    </source>
</evidence>
<keyword evidence="10" id="KW-1185">Reference proteome</keyword>
<dbReference type="GO" id="GO:0016413">
    <property type="term" value="F:O-acetyltransferase activity"/>
    <property type="evidence" value="ECO:0007669"/>
    <property type="project" value="TreeGrafter"/>
</dbReference>
<comment type="similarity">
    <text evidence="2">Belongs to the acyltransferase 3 family.</text>
</comment>
<dbReference type="InterPro" id="IPR002656">
    <property type="entry name" value="Acyl_transf_3_dom"/>
</dbReference>
<evidence type="ECO:0000256" key="3">
    <source>
        <dbReference type="ARBA" id="ARBA00022475"/>
    </source>
</evidence>
<feature type="transmembrane region" description="Helical" evidence="7">
    <location>
        <begin position="126"/>
        <end position="159"/>
    </location>
</feature>
<evidence type="ECO:0000256" key="7">
    <source>
        <dbReference type="SAM" id="Phobius"/>
    </source>
</evidence>
<dbReference type="GO" id="GO:0005886">
    <property type="term" value="C:plasma membrane"/>
    <property type="evidence" value="ECO:0007669"/>
    <property type="project" value="UniProtKB-SubCell"/>
</dbReference>
<reference evidence="10" key="1">
    <citation type="submission" date="2018-09" db="EMBL/GenBank/DDBJ databases">
        <authorList>
            <person name="Zhu H."/>
        </authorList>
    </citation>
    <scope>NUCLEOTIDE SEQUENCE [LARGE SCALE GENOMIC DNA]</scope>
    <source>
        <strain evidence="10">K1W22B-1</strain>
    </source>
</reference>
<keyword evidence="3" id="KW-1003">Cell membrane</keyword>
<name>A0A3A5HBX6_9ACTN</name>
<sequence>MADMARMDWMDTLRGGAVVGVVIMHAELSAVSATGHDLPLVHAFNHLLGDYRMPVLVLLSGVLVPRSVAKGFRSHLRGKVHHILWPYAVWVTFDLVHVFVDCLVLGKGLPWHLAAQVFYDPHTYLWFLAYLFCFHLLAGVLSLAGPLAPALAMPAVFWAHTQVDHSSAEKFLWLFGWFLVGDVLARLLTGRVPAPVVRVSRHLRVPALAAVGRSSLVYYASHMLVIVYAVPLLHAAGVTHPGVLWASAVAVALIVGRALAGVQHRPGWRWLFSWPRRQPAPARAVERQVALVP</sequence>
<feature type="transmembrane region" description="Helical" evidence="7">
    <location>
        <begin position="84"/>
        <end position="106"/>
    </location>
</feature>
<keyword evidence="5 7" id="KW-1133">Transmembrane helix</keyword>
<feature type="transmembrane region" description="Helical" evidence="7">
    <location>
        <begin position="216"/>
        <end position="236"/>
    </location>
</feature>
<evidence type="ECO:0000313" key="9">
    <source>
        <dbReference type="EMBL" id="RJS47398.1"/>
    </source>
</evidence>
<keyword evidence="6 7" id="KW-0472">Membrane</keyword>
<dbReference type="Pfam" id="PF01757">
    <property type="entry name" value="Acyl_transf_3"/>
    <property type="match status" value="1"/>
</dbReference>
<proteinExistence type="inferred from homology"/>
<feature type="transmembrane region" description="Helical" evidence="7">
    <location>
        <begin position="171"/>
        <end position="189"/>
    </location>
</feature>
<comment type="caution">
    <text evidence="9">The sequence shown here is derived from an EMBL/GenBank/DDBJ whole genome shotgun (WGS) entry which is preliminary data.</text>
</comment>
<gene>
    <name evidence="9" type="ORF">D4739_15040</name>
</gene>
<evidence type="ECO:0000256" key="6">
    <source>
        <dbReference type="ARBA" id="ARBA00023136"/>
    </source>
</evidence>
<evidence type="ECO:0000256" key="5">
    <source>
        <dbReference type="ARBA" id="ARBA00022989"/>
    </source>
</evidence>
<comment type="subcellular location">
    <subcellularLocation>
        <location evidence="1">Cell membrane</location>
        <topology evidence="1">Multi-pass membrane protein</topology>
    </subcellularLocation>
</comment>
<dbReference type="AlphaFoldDB" id="A0A3A5HBX6"/>
<dbReference type="Proteomes" id="UP000276542">
    <property type="component" value="Unassembled WGS sequence"/>
</dbReference>
<feature type="domain" description="Acyltransferase 3" evidence="8">
    <location>
        <begin position="8"/>
        <end position="138"/>
    </location>
</feature>
<protein>
    <recommendedName>
        <fullName evidence="8">Acyltransferase 3 domain-containing protein</fullName>
    </recommendedName>
</protein>
<dbReference type="EMBL" id="QYRP01000002">
    <property type="protein sequence ID" value="RJS47398.1"/>
    <property type="molecule type" value="Genomic_DNA"/>
</dbReference>